<dbReference type="SUPFAM" id="SSF47781">
    <property type="entry name" value="RuvA domain 2-like"/>
    <property type="match status" value="1"/>
</dbReference>
<evidence type="ECO:0000256" key="1">
    <source>
        <dbReference type="SAM" id="MobiDB-lite"/>
    </source>
</evidence>
<keyword evidence="2" id="KW-0812">Transmembrane</keyword>
<dbReference type="PANTHER" id="PTHR21180:SF32">
    <property type="entry name" value="ENDONUCLEASE_EXONUCLEASE_PHOSPHATASE FAMILY DOMAIN-CONTAINING PROTEIN 1"/>
    <property type="match status" value="1"/>
</dbReference>
<evidence type="ECO:0000313" key="4">
    <source>
        <dbReference type="Proteomes" id="UP001303701"/>
    </source>
</evidence>
<dbReference type="EMBL" id="CP134501">
    <property type="protein sequence ID" value="WNF32655.1"/>
    <property type="molecule type" value="Genomic_DNA"/>
</dbReference>
<keyword evidence="4" id="KW-1185">Reference proteome</keyword>
<dbReference type="RefSeq" id="WP_311066487.1">
    <property type="nucleotide sequence ID" value="NZ_CP134501.1"/>
</dbReference>
<dbReference type="Pfam" id="PF12836">
    <property type="entry name" value="HHH_3"/>
    <property type="match status" value="1"/>
</dbReference>
<keyword evidence="2" id="KW-0472">Membrane</keyword>
<reference evidence="3 4" key="1">
    <citation type="submission" date="2023-09" db="EMBL/GenBank/DDBJ databases">
        <title>Different Types of Thermotolerant Ring-Cleaving Dioxygenases derived from Aeribacillus composti HB-1 applied for multiple aromatic hydrocarbons removal.</title>
        <authorList>
            <person name="Cao L."/>
            <person name="Li M."/>
            <person name="Ma T."/>
        </authorList>
    </citation>
    <scope>NUCLEOTIDE SEQUENCE [LARGE SCALE GENOMIC DNA]</scope>
    <source>
        <strain evidence="3 4">HB-1</strain>
    </source>
</reference>
<evidence type="ECO:0000313" key="3">
    <source>
        <dbReference type="EMBL" id="WNF32655.1"/>
    </source>
</evidence>
<feature type="transmembrane region" description="Helical" evidence="2">
    <location>
        <begin position="47"/>
        <end position="64"/>
    </location>
</feature>
<feature type="region of interest" description="Disordered" evidence="1">
    <location>
        <begin position="217"/>
        <end position="238"/>
    </location>
</feature>
<evidence type="ECO:0000256" key="2">
    <source>
        <dbReference type="SAM" id="Phobius"/>
    </source>
</evidence>
<feature type="transmembrane region" description="Helical" evidence="2">
    <location>
        <begin position="70"/>
        <end position="90"/>
    </location>
</feature>
<dbReference type="GeneID" id="301127428"/>
<keyword evidence="2" id="KW-1133">Transmembrane helix</keyword>
<dbReference type="PANTHER" id="PTHR21180">
    <property type="entry name" value="ENDONUCLEASE/EXONUCLEASE/PHOSPHATASE FAMILY DOMAIN-CONTAINING PROTEIN 1"/>
    <property type="match status" value="1"/>
</dbReference>
<dbReference type="Gene3D" id="1.10.150.320">
    <property type="entry name" value="Photosystem II 12 kDa extrinsic protein"/>
    <property type="match status" value="1"/>
</dbReference>
<sequence length="238" mass="28188">MMRSITEKGIGWELRNSIWMLWVFFPFAFFNYISFFYAAFRVRQRKWFFAGLIYTLPFIIFLIAEEGHFLFDIAFALALISWVSSIFHVFRIRPEYLLRLESQQKVQEKNLKQLKEAIAKEHILESNDEQQVISPKEEFINPMQPSIENESVSKRIDVNHASADEIAKVPEVGLIFAKKILAERERVGFFQNFEHFIQVLGIKPHVAEKMRPYLQFNTDDNNQGNQKKKMERGRVVDF</sequence>
<feature type="transmembrane region" description="Helical" evidence="2">
    <location>
        <begin position="20"/>
        <end position="40"/>
    </location>
</feature>
<gene>
    <name evidence="3" type="ORF">RI196_15660</name>
</gene>
<name>A0ABY9W9W0_9BACI</name>
<protein>
    <submittedName>
        <fullName evidence="3">Helix-hairpin-helix domain-containing protein</fullName>
    </submittedName>
</protein>
<dbReference type="Proteomes" id="UP001303701">
    <property type="component" value="Chromosome"/>
</dbReference>
<dbReference type="InterPro" id="IPR051675">
    <property type="entry name" value="Endo/Exo/Phosphatase_dom_1"/>
</dbReference>
<dbReference type="InterPro" id="IPR010994">
    <property type="entry name" value="RuvA_2-like"/>
</dbReference>
<proteinExistence type="predicted"/>
<organism evidence="3 4">
    <name type="scientific">Aeribacillus composti</name>
    <dbReference type="NCBI Taxonomy" id="1868734"/>
    <lineage>
        <taxon>Bacteria</taxon>
        <taxon>Bacillati</taxon>
        <taxon>Bacillota</taxon>
        <taxon>Bacilli</taxon>
        <taxon>Bacillales</taxon>
        <taxon>Bacillaceae</taxon>
        <taxon>Aeribacillus</taxon>
    </lineage>
</organism>
<accession>A0ABY9W9W0</accession>